<evidence type="ECO:0000313" key="3">
    <source>
        <dbReference type="Proteomes" id="UP001549749"/>
    </source>
</evidence>
<keyword evidence="1" id="KW-0732">Signal</keyword>
<gene>
    <name evidence="2" type="ORF">ABR189_04690</name>
</gene>
<dbReference type="Proteomes" id="UP001549749">
    <property type="component" value="Unassembled WGS sequence"/>
</dbReference>
<name>A0ABV2T3E1_9BACT</name>
<feature type="chain" id="PRO_5046396650" evidence="1">
    <location>
        <begin position="19"/>
        <end position="190"/>
    </location>
</feature>
<evidence type="ECO:0000313" key="2">
    <source>
        <dbReference type="EMBL" id="MET6996649.1"/>
    </source>
</evidence>
<accession>A0ABV2T3E1</accession>
<keyword evidence="3" id="KW-1185">Reference proteome</keyword>
<dbReference type="RefSeq" id="WP_354659290.1">
    <property type="nucleotide sequence ID" value="NZ_JBEXAC010000001.1"/>
</dbReference>
<feature type="signal peptide" evidence="1">
    <location>
        <begin position="1"/>
        <end position="18"/>
    </location>
</feature>
<organism evidence="2 3">
    <name type="scientific">Chitinophaga defluvii</name>
    <dbReference type="NCBI Taxonomy" id="3163343"/>
    <lineage>
        <taxon>Bacteria</taxon>
        <taxon>Pseudomonadati</taxon>
        <taxon>Bacteroidota</taxon>
        <taxon>Chitinophagia</taxon>
        <taxon>Chitinophagales</taxon>
        <taxon>Chitinophagaceae</taxon>
        <taxon>Chitinophaga</taxon>
    </lineage>
</organism>
<dbReference type="EMBL" id="JBEXAC010000001">
    <property type="protein sequence ID" value="MET6996649.1"/>
    <property type="molecule type" value="Genomic_DNA"/>
</dbReference>
<reference evidence="2 3" key="1">
    <citation type="submission" date="2024-06" db="EMBL/GenBank/DDBJ databases">
        <title>Chitinophaga defluvii sp. nov., isolated from municipal sewage.</title>
        <authorList>
            <person name="Zhang L."/>
        </authorList>
    </citation>
    <scope>NUCLEOTIDE SEQUENCE [LARGE SCALE GENOMIC DNA]</scope>
    <source>
        <strain evidence="2 3">H8</strain>
    </source>
</reference>
<evidence type="ECO:0000256" key="1">
    <source>
        <dbReference type="SAM" id="SignalP"/>
    </source>
</evidence>
<sequence length="190" mass="21757">MKIFFLLLSLGTGIVANAQQQPDNEPLRIPYNRFVPLQGTPYTVAYKVDTTKKGIGTRHMLFLNKQDTTRVEYPDGSMLWDIHQVKIDQFHLNKVVALVNRKNNQRIHKHINIWEPPLKLYVLSSDGSTNQQLTPNVFFVNTYVVDSNKATIVCHGFFDNNANEKLDRKDTKDTLVYDLVTLKQVAGAVR</sequence>
<comment type="caution">
    <text evidence="2">The sequence shown here is derived from an EMBL/GenBank/DDBJ whole genome shotgun (WGS) entry which is preliminary data.</text>
</comment>
<protein>
    <submittedName>
        <fullName evidence="2">Uncharacterized protein</fullName>
    </submittedName>
</protein>
<proteinExistence type="predicted"/>